<name>A0A4U2YTV0_9ACTN</name>
<feature type="transmembrane region" description="Helical" evidence="1">
    <location>
        <begin position="93"/>
        <end position="112"/>
    </location>
</feature>
<dbReference type="PROSITE" id="PS50096">
    <property type="entry name" value="IQ"/>
    <property type="match status" value="1"/>
</dbReference>
<accession>A0A4U2YTV0</accession>
<feature type="transmembrane region" description="Helical" evidence="1">
    <location>
        <begin position="67"/>
        <end position="87"/>
    </location>
</feature>
<organism evidence="2 3">
    <name type="scientific">Nocardioides jishulii</name>
    <dbReference type="NCBI Taxonomy" id="2575440"/>
    <lineage>
        <taxon>Bacteria</taxon>
        <taxon>Bacillati</taxon>
        <taxon>Actinomycetota</taxon>
        <taxon>Actinomycetes</taxon>
        <taxon>Propionibacteriales</taxon>
        <taxon>Nocardioidaceae</taxon>
        <taxon>Nocardioides</taxon>
    </lineage>
</organism>
<keyword evidence="1" id="KW-1133">Transmembrane helix</keyword>
<dbReference type="RefSeq" id="WP_137065068.1">
    <property type="nucleotide sequence ID" value="NZ_CP040748.1"/>
</dbReference>
<keyword evidence="1" id="KW-0812">Transmembrane</keyword>
<evidence type="ECO:0000313" key="2">
    <source>
        <dbReference type="EMBL" id="TKI64610.1"/>
    </source>
</evidence>
<feature type="transmembrane region" description="Helical" evidence="1">
    <location>
        <begin position="36"/>
        <end position="55"/>
    </location>
</feature>
<dbReference type="EMBL" id="SZPY01000001">
    <property type="protein sequence ID" value="TKI64610.1"/>
    <property type="molecule type" value="Genomic_DNA"/>
</dbReference>
<evidence type="ECO:0000256" key="1">
    <source>
        <dbReference type="SAM" id="Phobius"/>
    </source>
</evidence>
<protein>
    <submittedName>
        <fullName evidence="2">Uncharacterized protein</fullName>
    </submittedName>
</protein>
<keyword evidence="3" id="KW-1185">Reference proteome</keyword>
<reference evidence="2 3" key="1">
    <citation type="submission" date="2019-04" db="EMBL/GenBank/DDBJ databases">
        <authorList>
            <person name="Dong K."/>
        </authorList>
    </citation>
    <scope>NUCLEOTIDE SEQUENCE [LARGE SCALE GENOMIC DNA]</scope>
    <source>
        <strain evidence="3">dk3543</strain>
    </source>
</reference>
<proteinExistence type="predicted"/>
<sequence>MKRTSTWASRLTALSTTAIALLLLQRLTHPLTSSSVVLVVAIAVAGIGAAVKMTLHNCFESHLMVSLVAGATLVGTLLSVTLGLPGAERADLGPVHGALIALPVVALGLQNADARLQRRLRGERSRRTYAS</sequence>
<gene>
    <name evidence="2" type="ORF">FC770_05680</name>
</gene>
<comment type="caution">
    <text evidence="2">The sequence shown here is derived from an EMBL/GenBank/DDBJ whole genome shotgun (WGS) entry which is preliminary data.</text>
</comment>
<keyword evidence="1" id="KW-0472">Membrane</keyword>
<evidence type="ECO:0000313" key="3">
    <source>
        <dbReference type="Proteomes" id="UP000307808"/>
    </source>
</evidence>
<dbReference type="Proteomes" id="UP000307808">
    <property type="component" value="Unassembled WGS sequence"/>
</dbReference>
<dbReference type="AlphaFoldDB" id="A0A4U2YTV0"/>